<dbReference type="InterPro" id="IPR022641">
    <property type="entry name" value="CheR_N"/>
</dbReference>
<evidence type="ECO:0000256" key="3">
    <source>
        <dbReference type="ARBA" id="ARBA00022603"/>
    </source>
</evidence>
<dbReference type="InterPro" id="IPR036804">
    <property type="entry name" value="CheR_N_sf"/>
</dbReference>
<evidence type="ECO:0000313" key="7">
    <source>
        <dbReference type="EMBL" id="NBI30473.1"/>
    </source>
</evidence>
<keyword evidence="5" id="KW-0949">S-adenosyl-L-methionine</keyword>
<evidence type="ECO:0000256" key="5">
    <source>
        <dbReference type="ARBA" id="ARBA00022691"/>
    </source>
</evidence>
<dbReference type="Gene3D" id="1.10.155.10">
    <property type="entry name" value="Chemotaxis receptor methyltransferase CheR, N-terminal domain"/>
    <property type="match status" value="1"/>
</dbReference>
<comment type="caution">
    <text evidence="7">The sequence shown here is derived from an EMBL/GenBank/DDBJ whole genome shotgun (WGS) entry which is preliminary data.</text>
</comment>
<dbReference type="AlphaFoldDB" id="A0A6N9Q714"/>
<proteinExistence type="predicted"/>
<reference evidence="7 8" key="1">
    <citation type="submission" date="2019-01" db="EMBL/GenBank/DDBJ databases">
        <title>Chengkuizengella sp. nov., isolated from deep-sea sediment of East Pacific Ocean.</title>
        <authorList>
            <person name="Yang J."/>
            <person name="Lai Q."/>
            <person name="Shao Z."/>
        </authorList>
    </citation>
    <scope>NUCLEOTIDE SEQUENCE [LARGE SCALE GENOMIC DNA]</scope>
    <source>
        <strain evidence="7 8">YPA3-1-1</strain>
    </source>
</reference>
<evidence type="ECO:0000256" key="1">
    <source>
        <dbReference type="ARBA" id="ARBA00001541"/>
    </source>
</evidence>
<gene>
    <name evidence="7" type="ORF">ERL59_16110</name>
</gene>
<feature type="domain" description="CheR-type methyltransferase" evidence="6">
    <location>
        <begin position="1"/>
        <end position="261"/>
    </location>
</feature>
<organism evidence="7 8">
    <name type="scientific">Chengkuizengella marina</name>
    <dbReference type="NCBI Taxonomy" id="2507566"/>
    <lineage>
        <taxon>Bacteria</taxon>
        <taxon>Bacillati</taxon>
        <taxon>Bacillota</taxon>
        <taxon>Bacilli</taxon>
        <taxon>Bacillales</taxon>
        <taxon>Paenibacillaceae</taxon>
        <taxon>Chengkuizengella</taxon>
    </lineage>
</organism>
<evidence type="ECO:0000256" key="4">
    <source>
        <dbReference type="ARBA" id="ARBA00022679"/>
    </source>
</evidence>
<dbReference type="SUPFAM" id="SSF47757">
    <property type="entry name" value="Chemotaxis receptor methyltransferase CheR, N-terminal domain"/>
    <property type="match status" value="1"/>
</dbReference>
<dbReference type="GO" id="GO:0032259">
    <property type="term" value="P:methylation"/>
    <property type="evidence" value="ECO:0007669"/>
    <property type="project" value="UniProtKB-KW"/>
</dbReference>
<dbReference type="PANTHER" id="PTHR24422:SF19">
    <property type="entry name" value="CHEMOTAXIS PROTEIN METHYLTRANSFERASE"/>
    <property type="match status" value="1"/>
</dbReference>
<dbReference type="Pfam" id="PF03705">
    <property type="entry name" value="CheR_N"/>
    <property type="match status" value="1"/>
</dbReference>
<evidence type="ECO:0000259" key="6">
    <source>
        <dbReference type="PROSITE" id="PS50123"/>
    </source>
</evidence>
<dbReference type="EMBL" id="SIJB01000032">
    <property type="protein sequence ID" value="NBI30473.1"/>
    <property type="molecule type" value="Genomic_DNA"/>
</dbReference>
<accession>A0A6N9Q714</accession>
<dbReference type="SUPFAM" id="SSF53335">
    <property type="entry name" value="S-adenosyl-L-methionine-dependent methyltransferases"/>
    <property type="match status" value="1"/>
</dbReference>
<dbReference type="PANTHER" id="PTHR24422">
    <property type="entry name" value="CHEMOTAXIS PROTEIN METHYLTRANSFERASE"/>
    <property type="match status" value="1"/>
</dbReference>
<dbReference type="InterPro" id="IPR050903">
    <property type="entry name" value="Bact_Chemotaxis_MeTrfase"/>
</dbReference>
<dbReference type="SMART" id="SM00138">
    <property type="entry name" value="MeTrc"/>
    <property type="match status" value="1"/>
</dbReference>
<dbReference type="Gene3D" id="3.40.50.150">
    <property type="entry name" value="Vaccinia Virus protein VP39"/>
    <property type="match status" value="1"/>
</dbReference>
<dbReference type="GO" id="GO:0008983">
    <property type="term" value="F:protein-glutamate O-methyltransferase activity"/>
    <property type="evidence" value="ECO:0007669"/>
    <property type="project" value="UniProtKB-EC"/>
</dbReference>
<name>A0A6N9Q714_9BACL</name>
<dbReference type="InterPro" id="IPR000780">
    <property type="entry name" value="CheR_MeTrfase"/>
</dbReference>
<dbReference type="PROSITE" id="PS50123">
    <property type="entry name" value="CHER"/>
    <property type="match status" value="1"/>
</dbReference>
<dbReference type="PRINTS" id="PR00996">
    <property type="entry name" value="CHERMTFRASE"/>
</dbReference>
<dbReference type="EC" id="2.1.1.80" evidence="2"/>
<dbReference type="OrthoDB" id="9816309at2"/>
<dbReference type="Pfam" id="PF01739">
    <property type="entry name" value="CheR"/>
    <property type="match status" value="1"/>
</dbReference>
<dbReference type="Proteomes" id="UP000448943">
    <property type="component" value="Unassembled WGS sequence"/>
</dbReference>
<keyword evidence="8" id="KW-1185">Reference proteome</keyword>
<keyword evidence="3 7" id="KW-0489">Methyltransferase</keyword>
<evidence type="ECO:0000256" key="2">
    <source>
        <dbReference type="ARBA" id="ARBA00012534"/>
    </source>
</evidence>
<dbReference type="InterPro" id="IPR029063">
    <property type="entry name" value="SAM-dependent_MTases_sf"/>
</dbReference>
<sequence>MLDLDTDYRSFIGKLKQHINVDLSQYKETQMKRRLTMLKNKRGYQHFQEYLKDILKHPDLMDEFLDRMTINVSEFWRNPNRWGLLEKKYIPELLTQKEQLVCWSAGCSTGEEAYTLSMIFAEQTQSSRYKIIASDIDLRVLEKAKEGKYDERSLRELPEKYFKYIKKEQSIYKISDLLQKNICFEKKNLLSDSFDTLYDLIICRNVMIYFTNEAKHLLYQKFSNALKPGGILFVGSTEQIFSPSNYQLETEDMFFYRKMTN</sequence>
<evidence type="ECO:0000313" key="8">
    <source>
        <dbReference type="Proteomes" id="UP000448943"/>
    </source>
</evidence>
<protein>
    <recommendedName>
        <fullName evidence="2">protein-glutamate O-methyltransferase</fullName>
        <ecNumber evidence="2">2.1.1.80</ecNumber>
    </recommendedName>
</protein>
<comment type="catalytic activity">
    <reaction evidence="1">
        <text>L-glutamyl-[protein] + S-adenosyl-L-methionine = [protein]-L-glutamate 5-O-methyl ester + S-adenosyl-L-homocysteine</text>
        <dbReference type="Rhea" id="RHEA:24452"/>
        <dbReference type="Rhea" id="RHEA-COMP:10208"/>
        <dbReference type="Rhea" id="RHEA-COMP:10311"/>
        <dbReference type="ChEBI" id="CHEBI:29973"/>
        <dbReference type="ChEBI" id="CHEBI:57856"/>
        <dbReference type="ChEBI" id="CHEBI:59789"/>
        <dbReference type="ChEBI" id="CHEBI:82795"/>
        <dbReference type="EC" id="2.1.1.80"/>
    </reaction>
</comment>
<dbReference type="InterPro" id="IPR022642">
    <property type="entry name" value="CheR_C"/>
</dbReference>
<dbReference type="RefSeq" id="WP_160647280.1">
    <property type="nucleotide sequence ID" value="NZ_SIJB01000032.1"/>
</dbReference>
<keyword evidence="4 7" id="KW-0808">Transferase</keyword>